<name>A0A5J9VVS3_9POAL</name>
<reference evidence="3 4" key="1">
    <citation type="journal article" date="2019" name="Sci. Rep.">
        <title>A high-quality genome of Eragrostis curvula grass provides insights into Poaceae evolution and supports new strategies to enhance forage quality.</title>
        <authorList>
            <person name="Carballo J."/>
            <person name="Santos B.A.C.M."/>
            <person name="Zappacosta D."/>
            <person name="Garbus I."/>
            <person name="Selva J.P."/>
            <person name="Gallo C.A."/>
            <person name="Diaz A."/>
            <person name="Albertini E."/>
            <person name="Caccamo M."/>
            <person name="Echenique V."/>
        </authorList>
    </citation>
    <scope>NUCLEOTIDE SEQUENCE [LARGE SCALE GENOMIC DNA]</scope>
    <source>
        <strain evidence="4">cv. Victoria</strain>
        <tissue evidence="3">Leaf</tissue>
    </source>
</reference>
<proteinExistence type="predicted"/>
<keyword evidence="1" id="KW-0175">Coiled coil</keyword>
<dbReference type="Gramene" id="TVU40532">
    <property type="protein sequence ID" value="TVU40532"/>
    <property type="gene ID" value="EJB05_13999"/>
</dbReference>
<evidence type="ECO:0000256" key="2">
    <source>
        <dbReference type="SAM" id="MobiDB-lite"/>
    </source>
</evidence>
<dbReference type="Proteomes" id="UP000324897">
    <property type="component" value="Chromosome 4"/>
</dbReference>
<feature type="region of interest" description="Disordered" evidence="2">
    <location>
        <begin position="898"/>
        <end position="967"/>
    </location>
</feature>
<sequence>MMLARYKLELHHLTPNAIALVSKFMWAVRSYGGPFHSGAFCRFFEVQRSSHLVKFDGETSVPQYGCCGFKTRVFGKKSGYKSVELMSGRRGKWPRDWQEHWFYAEVPGEADDEGNVSYPLASHPVVMRVVYAPPFEASGLFERCCDAFCTAAKLSSGRDIAEEFIAACIWPIRDGWEVSRFVNNKLKNVRVSFKSPIFGVKKPAGLTDKQYVGYVEQTASVICEPFTGLERQACADVLLLTKRMNRVFEEMKVKYGPHEIQVVKKGRKKKDELIVGATFVEKKGWEAVEKAARSARKGRAPIRRKEATGAKGKTVKNSGKGVTFGDGGQATVPKPVEKTIASEKRNSGGEEILELHAENERAECSVRKVMGSSKSAEKAKRRVLRKANESLVRPAASCSVAPVRESTDTSAGLAATSGLAHEALVREECSRRRKLMASGFDDSETEELLEDNPDEQSAAACALVGVDELGNVDILSVASGEKVHLTGGLPREVGAVVRRPVFPSMLDEVEGAEELLEEVEDSRAELGVALDAAFGAMSEGDTVRGEEQIPCRKSESPPQPQNAGGSHSGSSSSESETSTSSESGYSGAGAKSLESEPQSDDAKFVAIDEFVKLAKKCDHRELLEYLQNSDDASVVELLDRNASMAALASGVLCERLPRAASGSAAEEASRLRRENASLLEEQASLKAISADFEDQLAKRDDALAALKELIQSHEEEIAGLRARLKTAEEDRETALERAKSAEDSSENLKAVSQKLAKDFAKGAGDIHACLTEILDRFGGEPNPLPAVPGLLLPADFFKWLRGELGDLPDVLDNVGYFSAKTGCFALLDLLEKKGCQHFPDFGRGSYSEANFGMVDTDNDSKSVRVVLSRFMRCYWRVHGVPACRRIAERKFEEMRLKLQGSSDADGSKDAPAPKRPPPAPIEEPLAKAARVEGSGSADNSSAKAPLVLKTQGKEADVTVSEGIDDKE</sequence>
<evidence type="ECO:0000313" key="4">
    <source>
        <dbReference type="Proteomes" id="UP000324897"/>
    </source>
</evidence>
<comment type="caution">
    <text evidence="3">The sequence shown here is derived from an EMBL/GenBank/DDBJ whole genome shotgun (WGS) entry which is preliminary data.</text>
</comment>
<dbReference type="EMBL" id="RWGY01000007">
    <property type="protein sequence ID" value="TVU40532.1"/>
    <property type="molecule type" value="Genomic_DNA"/>
</dbReference>
<feature type="compositionally biased region" description="Low complexity" evidence="2">
    <location>
        <begin position="563"/>
        <end position="592"/>
    </location>
</feature>
<gene>
    <name evidence="3" type="ORF">EJB05_13999</name>
</gene>
<feature type="region of interest" description="Disordered" evidence="2">
    <location>
        <begin position="296"/>
        <end position="333"/>
    </location>
</feature>
<feature type="coiled-coil region" evidence="1">
    <location>
        <begin position="668"/>
        <end position="744"/>
    </location>
</feature>
<evidence type="ECO:0000256" key="1">
    <source>
        <dbReference type="SAM" id="Coils"/>
    </source>
</evidence>
<feature type="region of interest" description="Disordered" evidence="2">
    <location>
        <begin position="537"/>
        <end position="599"/>
    </location>
</feature>
<accession>A0A5J9VVS3</accession>
<keyword evidence="4" id="KW-1185">Reference proteome</keyword>
<organism evidence="3 4">
    <name type="scientific">Eragrostis curvula</name>
    <name type="common">weeping love grass</name>
    <dbReference type="NCBI Taxonomy" id="38414"/>
    <lineage>
        <taxon>Eukaryota</taxon>
        <taxon>Viridiplantae</taxon>
        <taxon>Streptophyta</taxon>
        <taxon>Embryophyta</taxon>
        <taxon>Tracheophyta</taxon>
        <taxon>Spermatophyta</taxon>
        <taxon>Magnoliopsida</taxon>
        <taxon>Liliopsida</taxon>
        <taxon>Poales</taxon>
        <taxon>Poaceae</taxon>
        <taxon>PACMAD clade</taxon>
        <taxon>Chloridoideae</taxon>
        <taxon>Eragrostideae</taxon>
        <taxon>Eragrostidinae</taxon>
        <taxon>Eragrostis</taxon>
    </lineage>
</organism>
<dbReference type="AlphaFoldDB" id="A0A5J9VVS3"/>
<feature type="non-terminal residue" evidence="3">
    <location>
        <position position="1"/>
    </location>
</feature>
<protein>
    <submittedName>
        <fullName evidence="3">Uncharacterized protein</fullName>
    </submittedName>
</protein>
<feature type="compositionally biased region" description="Basic and acidic residues" evidence="2">
    <location>
        <begin position="541"/>
        <end position="555"/>
    </location>
</feature>
<evidence type="ECO:0000313" key="3">
    <source>
        <dbReference type="EMBL" id="TVU40532.1"/>
    </source>
</evidence>